<dbReference type="PANTHER" id="PTHR37999:SF2">
    <property type="entry name" value="MUCIN-17"/>
    <property type="match status" value="1"/>
</dbReference>
<dbReference type="OrthoDB" id="378424at2759"/>
<name>A0A0L0CUM7_PLAFA</name>
<feature type="region of interest" description="Disordered" evidence="1">
    <location>
        <begin position="106"/>
        <end position="145"/>
    </location>
</feature>
<proteinExistence type="predicted"/>
<dbReference type="InterPro" id="IPR053311">
    <property type="entry name" value="Mucosal_Integrity_Assoc"/>
</dbReference>
<feature type="compositionally biased region" description="Basic and acidic residues" evidence="1">
    <location>
        <begin position="106"/>
        <end position="137"/>
    </location>
</feature>
<reference evidence="4" key="1">
    <citation type="submission" date="2015-07" db="EMBL/GenBank/DDBJ databases">
        <title>Annotation of Plasmodium falciparum RAJ116.</title>
        <authorList>
            <consortium name="The Broad Institute Genome Sequencing Platform"/>
            <person name="Volkman S.K."/>
            <person name="Neafsey D.E."/>
            <person name="Dash A.P."/>
            <person name="Chitnis C.E."/>
            <person name="Hartl D.L."/>
            <person name="Young S.K."/>
            <person name="Zeng Q."/>
            <person name="Koehrsen M."/>
            <person name="Alvarado L."/>
            <person name="Berlin A."/>
            <person name="Borenstein D."/>
            <person name="Chapman S.B."/>
            <person name="Chen Z."/>
            <person name="Engels R."/>
            <person name="Freedman E."/>
            <person name="Gellesch M."/>
            <person name="Goldberg J."/>
            <person name="Griggs A."/>
            <person name="Gujja S."/>
            <person name="Heilman E.R."/>
            <person name="Heiman D.I."/>
            <person name="Howarth C."/>
            <person name="Jen D."/>
            <person name="Larson L."/>
            <person name="Mehta T."/>
            <person name="Neiman D."/>
            <person name="Park D."/>
            <person name="Pearson M."/>
            <person name="Roberts A."/>
            <person name="Saif S."/>
            <person name="Shea T."/>
            <person name="Shenoy N."/>
            <person name="Sisk P."/>
            <person name="Stolte C."/>
            <person name="Sykes S."/>
            <person name="Walk T."/>
            <person name="White J."/>
            <person name="Yandava C."/>
            <person name="Haas B."/>
            <person name="Henn M.R."/>
            <person name="Nusbaum C."/>
            <person name="Birren B."/>
        </authorList>
    </citation>
    <scope>NUCLEOTIDE SEQUENCE [LARGE SCALE GENOMIC DNA]</scope>
    <source>
        <strain evidence="4">RAJ116</strain>
    </source>
</reference>
<dbReference type="Proteomes" id="UP000054566">
    <property type="component" value="Unassembled WGS sequence"/>
</dbReference>
<reference evidence="4" key="2">
    <citation type="submission" date="2015-07" db="EMBL/GenBank/DDBJ databases">
        <title>The genome sequence of Plasmodium falciparum RAJ116.</title>
        <authorList>
            <consortium name="The Broad Institute Genome Sequencing Platform"/>
            <person name="Volkman S.K."/>
            <person name="Neafsey D.E."/>
            <person name="Dash A.P."/>
            <person name="Chitnis C.E."/>
            <person name="Hartl D.L."/>
            <person name="Young S.K."/>
            <person name="Kodira C.D."/>
            <person name="Zeng Q."/>
            <person name="Koehrsen M."/>
            <person name="Godfrey P."/>
            <person name="Alvarado L."/>
            <person name="Berlin A."/>
            <person name="Borenstein D."/>
            <person name="Chen Z."/>
            <person name="Engels R."/>
            <person name="Freedman E."/>
            <person name="Gellesch M."/>
            <person name="Goldberg J."/>
            <person name="Griggs A."/>
            <person name="Gujja S."/>
            <person name="Heiman D."/>
            <person name="Hepburn T."/>
            <person name="Howarth C."/>
            <person name="Jen D."/>
            <person name="Larson L."/>
            <person name="Lewis B."/>
            <person name="Mehta T."/>
            <person name="Park D."/>
            <person name="Pearson M."/>
            <person name="Roberts A."/>
            <person name="Saif S."/>
            <person name="Shea T."/>
            <person name="Shenoy N."/>
            <person name="Sisk P."/>
            <person name="Stolte C."/>
            <person name="Sykes S."/>
            <person name="Walk T."/>
            <person name="White J."/>
            <person name="Yandava C."/>
            <person name="Wirth D.F."/>
            <person name="Nusbaum C."/>
            <person name="Birren B."/>
        </authorList>
    </citation>
    <scope>NUCLEOTIDE SEQUENCE [LARGE SCALE GENOMIC DNA]</scope>
    <source>
        <strain evidence="4">RAJ116</strain>
    </source>
</reference>
<feature type="transmembrane region" description="Helical" evidence="2">
    <location>
        <begin position="610"/>
        <end position="631"/>
    </location>
</feature>
<evidence type="ECO:0000256" key="2">
    <source>
        <dbReference type="SAM" id="Phobius"/>
    </source>
</evidence>
<feature type="compositionally biased region" description="Basic and acidic residues" evidence="1">
    <location>
        <begin position="19"/>
        <end position="33"/>
    </location>
</feature>
<feature type="compositionally biased region" description="Basic and acidic residues" evidence="1">
    <location>
        <begin position="41"/>
        <end position="52"/>
    </location>
</feature>
<keyword evidence="2" id="KW-1133">Transmembrane helix</keyword>
<keyword evidence="2" id="KW-0472">Membrane</keyword>
<evidence type="ECO:0000313" key="4">
    <source>
        <dbReference type="Proteomes" id="UP000054566"/>
    </source>
</evidence>
<evidence type="ECO:0000256" key="1">
    <source>
        <dbReference type="SAM" id="MobiDB-lite"/>
    </source>
</evidence>
<sequence>MKDYNKNYEKMMARRNKKNQTEQKLKDQQEDKVYNNGNHEQQNDAEHKKNDDSIIQGVQKICHDDHLNDAQKICHDDHLNDVQKICHDDHLNDDQKICHDAHLNDDQKMSDDTKINDDQKKGDDTKKDDDESESEKSTDEEDTEDEIIIQKRKKMNVLRKNLYEYMPFQKNEKYFYFKEGHMEHINKFKDYHTIYKKEDNIDEFASVEQLHVHDIKIFFIPKIYKENEEDNKNKQKKKKNDTTIQQQNILLHTHQKEENPLHGKIIRNNNYYHNYNNCWKCTKGQYPIHNMTCTKIKKKKKKNADIRKDYINNNNIEYTFQELQLTQNMKKKKKQKIKNKKHETFHIINNDMINDHIYHKLYNDIFEIKNKIQNNHNIMNEKKVNIYNSKNLTYLGNLTNTIDLRINDNLSTLYNDLIHNDQNIIQHNDINNNQNYTNKNNNNITNQNQSCLLLCQLHCTIVSRQHEIADSLYKKLNFGNKNVTLPNNIKKNTNIYLFNLYFDENMKTLLYIIPSKKIYKSLNSNWKVGLKCRIQKPLCATNYNAYSARIRRIIYDPQHLWKCVTVKKDTQKFNKNSINQKVNFWELTKKKNVLYNELPNCYIFINRGSMYTFSSYFKIYYIYIILIILCFEKKVCTDDNVRNLNEIKDQFVEAYDLLDKAEYEKSFSILKNCVHYDIR</sequence>
<gene>
    <name evidence="3" type="ORF">PFLG_01154</name>
</gene>
<dbReference type="AlphaFoldDB" id="A0A0L0CUM7"/>
<dbReference type="EMBL" id="GG663953">
    <property type="protein sequence ID" value="KNC35916.1"/>
    <property type="molecule type" value="Genomic_DNA"/>
</dbReference>
<feature type="compositionally biased region" description="Basic and acidic residues" evidence="1">
    <location>
        <begin position="1"/>
        <end position="12"/>
    </location>
</feature>
<organism evidence="3 4">
    <name type="scientific">Plasmodium falciparum RAJ116</name>
    <dbReference type="NCBI Taxonomy" id="580058"/>
    <lineage>
        <taxon>Eukaryota</taxon>
        <taxon>Sar</taxon>
        <taxon>Alveolata</taxon>
        <taxon>Apicomplexa</taxon>
        <taxon>Aconoidasida</taxon>
        <taxon>Haemosporida</taxon>
        <taxon>Plasmodiidae</taxon>
        <taxon>Plasmodium</taxon>
        <taxon>Plasmodium (Laverania)</taxon>
    </lineage>
</organism>
<protein>
    <submittedName>
        <fullName evidence="3">Chloroquine resistance marker protein</fullName>
    </submittedName>
</protein>
<feature type="region of interest" description="Disordered" evidence="1">
    <location>
        <begin position="1"/>
        <end position="52"/>
    </location>
</feature>
<keyword evidence="2" id="KW-0812">Transmembrane</keyword>
<accession>A0A0L0CUM7</accession>
<evidence type="ECO:0000313" key="3">
    <source>
        <dbReference type="EMBL" id="KNC35916.1"/>
    </source>
</evidence>
<dbReference type="PANTHER" id="PTHR37999">
    <property type="entry name" value="MUCIN-17"/>
    <property type="match status" value="1"/>
</dbReference>